<feature type="domain" description="DNA polymerase Y-family little finger" evidence="7">
    <location>
        <begin position="206"/>
        <end position="287"/>
    </location>
</feature>
<feature type="domain" description="UmuC" evidence="6">
    <location>
        <begin position="14"/>
        <end position="114"/>
    </location>
</feature>
<sequence length="466" mass="50287">MVTVTGRTLAAVDAPGLRPGMTLALAQALVPGLVVRVADPAGDAAELARLAQWCLRYAPLAAPDRPDGLWIDVSGTAHLHGGEAALLRDLVERLAGQGLRARAAVADTPAVAHAVARYAAGGVVPPGASMPGDLPLEALRLSDVVAAELRLMGFDRIGPLAAVARAPLVRRFGPLLALRLDQAAGRVFEPIVPVAPAAAIQARLGFVEPLATAEAFCVVIARLVAMVCADLERAGQGARRLELRFERVDGSAQALRVGTARPVRDARHLGRMFEERLEQVDPGPGVEAMRLAVAVAEPLGFVQGASCLVGPAAPDLAPLVDRLVNRLGESLVYRIAVVESDVPERSVRRTGVLSPGGSVCGSACWPADWPRPVRLLHPPQPIEVIALLPDHPPVSFTWRQVRHRVRHADGPERIAGEWWKRDREWFLVRDYFRIEDDDGRRFWLFRRGNGSDAGTGDMRWFLHGFF</sequence>
<dbReference type="PANTHER" id="PTHR35369:SF2">
    <property type="entry name" value="BLR3025 PROTEIN"/>
    <property type="match status" value="1"/>
</dbReference>
<evidence type="ECO:0000256" key="4">
    <source>
        <dbReference type="ARBA" id="ARBA00025589"/>
    </source>
</evidence>
<dbReference type="PANTHER" id="PTHR35369">
    <property type="entry name" value="BLR3025 PROTEIN-RELATED"/>
    <property type="match status" value="1"/>
</dbReference>
<dbReference type="InterPro" id="IPR043502">
    <property type="entry name" value="DNA/RNA_pol_sf"/>
</dbReference>
<keyword evidence="9" id="KW-1185">Reference proteome</keyword>
<dbReference type="GO" id="GO:0006281">
    <property type="term" value="P:DNA repair"/>
    <property type="evidence" value="ECO:0007669"/>
    <property type="project" value="InterPro"/>
</dbReference>
<dbReference type="EC" id="2.7.7.7" evidence="2"/>
<evidence type="ECO:0000256" key="2">
    <source>
        <dbReference type="ARBA" id="ARBA00012417"/>
    </source>
</evidence>
<dbReference type="InterPro" id="IPR017961">
    <property type="entry name" value="DNA_pol_Y-fam_little_finger"/>
</dbReference>
<name>A0A2S6NLM0_RHOGL</name>
<evidence type="ECO:0000256" key="3">
    <source>
        <dbReference type="ARBA" id="ARBA00022763"/>
    </source>
</evidence>
<dbReference type="SUPFAM" id="SSF56672">
    <property type="entry name" value="DNA/RNA polymerases"/>
    <property type="match status" value="1"/>
</dbReference>
<evidence type="ECO:0000256" key="5">
    <source>
        <dbReference type="ARBA" id="ARBA00049244"/>
    </source>
</evidence>
<gene>
    <name evidence="8" type="ORF">CCS01_05335</name>
</gene>
<dbReference type="EMBL" id="NHRY01000059">
    <property type="protein sequence ID" value="PPQ36316.1"/>
    <property type="molecule type" value="Genomic_DNA"/>
</dbReference>
<comment type="caution">
    <text evidence="8">The sequence shown here is derived from an EMBL/GenBank/DDBJ whole genome shotgun (WGS) entry which is preliminary data.</text>
</comment>
<comment type="subunit">
    <text evidence="1">Monomer.</text>
</comment>
<proteinExistence type="predicted"/>
<dbReference type="RefSeq" id="WP_104517811.1">
    <property type="nucleotide sequence ID" value="NZ_NHRY01000059.1"/>
</dbReference>
<evidence type="ECO:0000259" key="6">
    <source>
        <dbReference type="Pfam" id="PF00817"/>
    </source>
</evidence>
<organism evidence="8 9">
    <name type="scientific">Rhodopila globiformis</name>
    <name type="common">Rhodopseudomonas globiformis</name>
    <dbReference type="NCBI Taxonomy" id="1071"/>
    <lineage>
        <taxon>Bacteria</taxon>
        <taxon>Pseudomonadati</taxon>
        <taxon>Pseudomonadota</taxon>
        <taxon>Alphaproteobacteria</taxon>
        <taxon>Acetobacterales</taxon>
        <taxon>Acetobacteraceae</taxon>
        <taxon>Rhodopila</taxon>
    </lineage>
</organism>
<dbReference type="GO" id="GO:0016740">
    <property type="term" value="F:transferase activity"/>
    <property type="evidence" value="ECO:0007669"/>
    <property type="project" value="UniProtKB-KW"/>
</dbReference>
<comment type="function">
    <text evidence="4">Poorly processive, error-prone DNA polymerase involved in untargeted mutagenesis. Copies undamaged DNA at stalled replication forks, which arise in vivo from mismatched or misaligned primer ends. These misaligned primers can be extended by PolIV. Exhibits no 3'-5' exonuclease (proofreading) activity. May be involved in translesional synthesis, in conjunction with the beta clamp from PolIII.</text>
</comment>
<evidence type="ECO:0000313" key="9">
    <source>
        <dbReference type="Proteomes" id="UP000239724"/>
    </source>
</evidence>
<dbReference type="Proteomes" id="UP000239724">
    <property type="component" value="Unassembled WGS sequence"/>
</dbReference>
<accession>A0A2S6NLM0</accession>
<comment type="catalytic activity">
    <reaction evidence="5">
        <text>DNA(n) + a 2'-deoxyribonucleoside 5'-triphosphate = DNA(n+1) + diphosphate</text>
        <dbReference type="Rhea" id="RHEA:22508"/>
        <dbReference type="Rhea" id="RHEA-COMP:17339"/>
        <dbReference type="Rhea" id="RHEA-COMP:17340"/>
        <dbReference type="ChEBI" id="CHEBI:33019"/>
        <dbReference type="ChEBI" id="CHEBI:61560"/>
        <dbReference type="ChEBI" id="CHEBI:173112"/>
        <dbReference type="EC" id="2.7.7.7"/>
    </reaction>
</comment>
<dbReference type="OrthoDB" id="9788640at2"/>
<evidence type="ECO:0000313" key="8">
    <source>
        <dbReference type="EMBL" id="PPQ36316.1"/>
    </source>
</evidence>
<keyword evidence="8" id="KW-0808">Transferase</keyword>
<evidence type="ECO:0000256" key="1">
    <source>
        <dbReference type="ARBA" id="ARBA00011245"/>
    </source>
</evidence>
<evidence type="ECO:0000259" key="7">
    <source>
        <dbReference type="Pfam" id="PF11799"/>
    </source>
</evidence>
<keyword evidence="3" id="KW-0227">DNA damage</keyword>
<dbReference type="Pfam" id="PF11799">
    <property type="entry name" value="IMS_C"/>
    <property type="match status" value="1"/>
</dbReference>
<reference evidence="8 9" key="1">
    <citation type="journal article" date="2018" name="Arch. Microbiol.">
        <title>New insights into the metabolic potential of the phototrophic purple bacterium Rhodopila globiformis DSM 161(T) from its draft genome sequence and evidence for a vanadium-dependent nitrogenase.</title>
        <authorList>
            <person name="Imhoff J.F."/>
            <person name="Rahn T."/>
            <person name="Kunzel S."/>
            <person name="Neulinger S.C."/>
        </authorList>
    </citation>
    <scope>NUCLEOTIDE SEQUENCE [LARGE SCALE GENOMIC DNA]</scope>
    <source>
        <strain evidence="8 9">DSM 161</strain>
    </source>
</reference>
<dbReference type="InterPro" id="IPR001126">
    <property type="entry name" value="UmuC"/>
</dbReference>
<dbReference type="CDD" id="cd03468">
    <property type="entry name" value="PolY_like"/>
    <property type="match status" value="1"/>
</dbReference>
<dbReference type="InterPro" id="IPR050356">
    <property type="entry name" value="SulA_CellDiv_inhibitor"/>
</dbReference>
<dbReference type="Pfam" id="PF00817">
    <property type="entry name" value="IMS"/>
    <property type="match status" value="1"/>
</dbReference>
<dbReference type="AlphaFoldDB" id="A0A2S6NLM0"/>
<dbReference type="GO" id="GO:0003684">
    <property type="term" value="F:damaged DNA binding"/>
    <property type="evidence" value="ECO:0007669"/>
    <property type="project" value="InterPro"/>
</dbReference>
<protein>
    <recommendedName>
        <fullName evidence="2">DNA-directed DNA polymerase</fullName>
        <ecNumber evidence="2">2.7.7.7</ecNumber>
    </recommendedName>
</protein>